<gene>
    <name evidence="5" type="ORF">AWM79_05160</name>
</gene>
<dbReference type="Gene3D" id="3.40.50.150">
    <property type="entry name" value="Vaccinia Virus protein VP39"/>
    <property type="match status" value="1"/>
</dbReference>
<dbReference type="GO" id="GO:0008168">
    <property type="term" value="F:methyltransferase activity"/>
    <property type="evidence" value="ECO:0007669"/>
    <property type="project" value="UniProtKB-UniRule"/>
</dbReference>
<evidence type="ECO:0000256" key="1">
    <source>
        <dbReference type="ARBA" id="ARBA00008138"/>
    </source>
</evidence>
<dbReference type="SUPFAM" id="SSF53335">
    <property type="entry name" value="S-adenosyl-L-methionine-dependent methyltransferases"/>
    <property type="match status" value="1"/>
</dbReference>
<organism evidence="5 6">
    <name type="scientific">Pseudomonas agarici</name>
    <dbReference type="NCBI Taxonomy" id="46677"/>
    <lineage>
        <taxon>Bacteria</taxon>
        <taxon>Pseudomonadati</taxon>
        <taxon>Pseudomonadota</taxon>
        <taxon>Gammaproteobacteria</taxon>
        <taxon>Pseudomonadales</taxon>
        <taxon>Pseudomonadaceae</taxon>
        <taxon>Pseudomonas</taxon>
    </lineage>
</organism>
<protein>
    <recommendedName>
        <fullName evidence="4">S-adenosyl-L-methionine-dependent methyltransferase</fullName>
        <ecNumber evidence="4">2.1.1.-</ecNumber>
    </recommendedName>
</protein>
<keyword evidence="4" id="KW-0949">S-adenosyl-L-methionine</keyword>
<comment type="similarity">
    <text evidence="1 4">Belongs to the UPF0677 family.</text>
</comment>
<evidence type="ECO:0000256" key="2">
    <source>
        <dbReference type="ARBA" id="ARBA00022603"/>
    </source>
</evidence>
<evidence type="ECO:0000256" key="4">
    <source>
        <dbReference type="RuleBase" id="RU362030"/>
    </source>
</evidence>
<comment type="function">
    <text evidence="4">Exhibits S-adenosyl-L-methionine-dependent methyltransferase activity.</text>
</comment>
<dbReference type="GO" id="GO:0032259">
    <property type="term" value="P:methylation"/>
    <property type="evidence" value="ECO:0007669"/>
    <property type="project" value="UniProtKB-KW"/>
</dbReference>
<evidence type="ECO:0000313" key="5">
    <source>
        <dbReference type="EMBL" id="AMB84729.1"/>
    </source>
</evidence>
<evidence type="ECO:0000313" key="6">
    <source>
        <dbReference type="Proteomes" id="UP000063229"/>
    </source>
</evidence>
<dbReference type="EC" id="2.1.1.-" evidence="4"/>
<accession>A0A0X1SYV6</accession>
<dbReference type="STRING" id="46677.AWM79_05160"/>
<dbReference type="KEGG" id="pagb:AWM79_05160"/>
<dbReference type="InterPro" id="IPR011610">
    <property type="entry name" value="SAM_mthyl_Trfase_ML2640-like"/>
</dbReference>
<reference evidence="6" key="1">
    <citation type="submission" date="2016-01" db="EMBL/GenBank/DDBJ databases">
        <authorList>
            <person name="Storey N.H."/>
            <person name="Neuman B.W."/>
        </authorList>
    </citation>
    <scope>NUCLEOTIDE SEQUENCE [LARGE SCALE GENOMIC DNA]</scope>
    <source>
        <strain evidence="6">NCPPB 2472</strain>
    </source>
</reference>
<keyword evidence="2 4" id="KW-0489">Methyltransferase</keyword>
<sequence>MKDKRISKTASIVAAVRAKHRLYDSPIIFNDPWAIKLTSGFWRFVCGNRFLAACVFDTLLADLRPAQASVLCRARFAEDALERSLEKNIQDYIILGAGLDSFALRRVGSMEALRVWELDAPTTQQYKKKLVMKLLSDMPANLHYVPVDFERQDFQASLVSSGFSKDVPAFFSILGLSYYIQERVFLEMMATIANDFCSGTELVVDIRVPKECGDSCDFSRFEKIEKFTARRGEQLVTQLNPEYFSNVAKGLGFELCEHLSPKMQRERYCQGRDDGLSPTSEIHLFHFRVP</sequence>
<dbReference type="EMBL" id="CP014135">
    <property type="protein sequence ID" value="AMB84729.1"/>
    <property type="molecule type" value="Genomic_DNA"/>
</dbReference>
<dbReference type="Pfam" id="PF04072">
    <property type="entry name" value="LCM"/>
    <property type="match status" value="1"/>
</dbReference>
<proteinExistence type="inferred from homology"/>
<dbReference type="RefSeq" id="WP_060782310.1">
    <property type="nucleotide sequence ID" value="NZ_CP014135.1"/>
</dbReference>
<keyword evidence="3 5" id="KW-0808">Transferase</keyword>
<dbReference type="PANTHER" id="PTHR43619">
    <property type="entry name" value="S-ADENOSYL-L-METHIONINE-DEPENDENT METHYLTRANSFERASE YKTD-RELATED"/>
    <property type="match status" value="1"/>
</dbReference>
<dbReference type="Proteomes" id="UP000063229">
    <property type="component" value="Chromosome"/>
</dbReference>
<keyword evidence="6" id="KW-1185">Reference proteome</keyword>
<dbReference type="InterPro" id="IPR007213">
    <property type="entry name" value="Ppm1/Ppm2/Tcmp"/>
</dbReference>
<dbReference type="InterPro" id="IPR029063">
    <property type="entry name" value="SAM-dependent_MTases_sf"/>
</dbReference>
<name>A0A0X1SYV6_PSEAA</name>
<dbReference type="AlphaFoldDB" id="A0A0X1SYV6"/>
<evidence type="ECO:0000256" key="3">
    <source>
        <dbReference type="ARBA" id="ARBA00022679"/>
    </source>
</evidence>
<dbReference type="NCBIfam" id="TIGR00027">
    <property type="entry name" value="mthyl_TIGR00027"/>
    <property type="match status" value="1"/>
</dbReference>
<dbReference type="PANTHER" id="PTHR43619:SF2">
    <property type="entry name" value="S-ADENOSYL-L-METHIONINE-DEPENDENT METHYLTRANSFERASES SUPERFAMILY PROTEIN"/>
    <property type="match status" value="1"/>
</dbReference>